<evidence type="ECO:0000313" key="5">
    <source>
        <dbReference type="Proteomes" id="UP000828390"/>
    </source>
</evidence>
<evidence type="ECO:0000313" key="4">
    <source>
        <dbReference type="EMBL" id="KAH3818168.1"/>
    </source>
</evidence>
<proteinExistence type="predicted"/>
<dbReference type="InterPro" id="IPR036875">
    <property type="entry name" value="Znf_CCHC_sf"/>
</dbReference>
<feature type="region of interest" description="Disordered" evidence="2">
    <location>
        <begin position="343"/>
        <end position="362"/>
    </location>
</feature>
<dbReference type="InterPro" id="IPR001878">
    <property type="entry name" value="Znf_CCHC"/>
</dbReference>
<dbReference type="GO" id="GO:0008270">
    <property type="term" value="F:zinc ion binding"/>
    <property type="evidence" value="ECO:0007669"/>
    <property type="project" value="UniProtKB-KW"/>
</dbReference>
<name>A0A9D4GJS4_DREPO</name>
<feature type="region of interest" description="Disordered" evidence="2">
    <location>
        <begin position="431"/>
        <end position="482"/>
    </location>
</feature>
<protein>
    <recommendedName>
        <fullName evidence="3">CCHC-type domain-containing protein</fullName>
    </recommendedName>
</protein>
<dbReference type="PANTHER" id="PTHR33223">
    <property type="entry name" value="CCHC-TYPE DOMAIN-CONTAINING PROTEIN"/>
    <property type="match status" value="1"/>
</dbReference>
<dbReference type="SUPFAM" id="SSF57756">
    <property type="entry name" value="Retrovirus zinc finger-like domains"/>
    <property type="match status" value="1"/>
</dbReference>
<dbReference type="Gene3D" id="4.10.60.10">
    <property type="entry name" value="Zinc finger, CCHC-type"/>
    <property type="match status" value="1"/>
</dbReference>
<dbReference type="AlphaFoldDB" id="A0A9D4GJS4"/>
<gene>
    <name evidence="4" type="ORF">DPMN_119764</name>
</gene>
<sequence length="482" mass="56592">MSDTDTDQENEVFFRDELQQRERPTSHQDENQVHEEQEPTEQDDQWLKAAFGKLVHMQGQMVETLEGANKMISNFQRQNESTVLVQNSNIQQQNDLPSLHRNNNFAGEPAIQHNMLPRSSISYSNHKCNNSTKIPPFNGKDECRVWFNRFETIANRQGWNDEEKLDHLLPKLQGSAGEFVFTQLHRETLDNYDELVREINNRFRIIETPRTFAAKFSQRDQKQNEIAEEYAAELKRLYDQAHIRRDGATRKEDLVRRFLDGLRDEDVRWEVEFVKEPMDIDEEVYHVVNYIQTRKRHQVGSNRRQRLVRRTGGTETDEADSESESDSDTVEYAFRVPNKRQFKRSEKTETKRKEYQTVRKTSVNQGQTKTEVKVDVLQALTQKIEELSKKVETVNNKSTKDDNRRSFVRCYNCNGENHFARECPNKHQQVNGPLYHSFDPNNRNNLYPNPKQSNQPLNPNAQTFQQPLNYKGPNQTAGGRSQ</sequence>
<organism evidence="4 5">
    <name type="scientific">Dreissena polymorpha</name>
    <name type="common">Zebra mussel</name>
    <name type="synonym">Mytilus polymorpha</name>
    <dbReference type="NCBI Taxonomy" id="45954"/>
    <lineage>
        <taxon>Eukaryota</taxon>
        <taxon>Metazoa</taxon>
        <taxon>Spiralia</taxon>
        <taxon>Lophotrochozoa</taxon>
        <taxon>Mollusca</taxon>
        <taxon>Bivalvia</taxon>
        <taxon>Autobranchia</taxon>
        <taxon>Heteroconchia</taxon>
        <taxon>Euheterodonta</taxon>
        <taxon>Imparidentia</taxon>
        <taxon>Neoheterodontei</taxon>
        <taxon>Myida</taxon>
        <taxon>Dreissenoidea</taxon>
        <taxon>Dreissenidae</taxon>
        <taxon>Dreissena</taxon>
    </lineage>
</organism>
<feature type="compositionally biased region" description="Acidic residues" evidence="2">
    <location>
        <begin position="1"/>
        <end position="10"/>
    </location>
</feature>
<dbReference type="Pfam" id="PF00098">
    <property type="entry name" value="zf-CCHC"/>
    <property type="match status" value="1"/>
</dbReference>
<evidence type="ECO:0000256" key="1">
    <source>
        <dbReference type="PROSITE-ProRule" id="PRU00047"/>
    </source>
</evidence>
<keyword evidence="1" id="KW-0479">Metal-binding</keyword>
<feature type="region of interest" description="Disordered" evidence="2">
    <location>
        <begin position="1"/>
        <end position="43"/>
    </location>
</feature>
<dbReference type="Proteomes" id="UP000828390">
    <property type="component" value="Unassembled WGS sequence"/>
</dbReference>
<keyword evidence="5" id="KW-1185">Reference proteome</keyword>
<feature type="compositionally biased region" description="Basic and acidic residues" evidence="2">
    <location>
        <begin position="12"/>
        <end position="37"/>
    </location>
</feature>
<dbReference type="EMBL" id="JAIWYP010000005">
    <property type="protein sequence ID" value="KAH3818168.1"/>
    <property type="molecule type" value="Genomic_DNA"/>
</dbReference>
<feature type="compositionally biased region" description="Basic residues" evidence="2">
    <location>
        <begin position="298"/>
        <end position="309"/>
    </location>
</feature>
<dbReference type="Pfam" id="PF03732">
    <property type="entry name" value="Retrotrans_gag"/>
    <property type="match status" value="1"/>
</dbReference>
<comment type="caution">
    <text evidence="4">The sequence shown here is derived from an EMBL/GenBank/DDBJ whole genome shotgun (WGS) entry which is preliminary data.</text>
</comment>
<evidence type="ECO:0000259" key="3">
    <source>
        <dbReference type="PROSITE" id="PS50158"/>
    </source>
</evidence>
<dbReference type="GO" id="GO:0003676">
    <property type="term" value="F:nucleic acid binding"/>
    <property type="evidence" value="ECO:0007669"/>
    <property type="project" value="InterPro"/>
</dbReference>
<reference evidence="4" key="1">
    <citation type="journal article" date="2019" name="bioRxiv">
        <title>The Genome of the Zebra Mussel, Dreissena polymorpha: A Resource for Invasive Species Research.</title>
        <authorList>
            <person name="McCartney M.A."/>
            <person name="Auch B."/>
            <person name="Kono T."/>
            <person name="Mallez S."/>
            <person name="Zhang Y."/>
            <person name="Obille A."/>
            <person name="Becker A."/>
            <person name="Abrahante J.E."/>
            <person name="Garbe J."/>
            <person name="Badalamenti J.P."/>
            <person name="Herman A."/>
            <person name="Mangelson H."/>
            <person name="Liachko I."/>
            <person name="Sullivan S."/>
            <person name="Sone E.D."/>
            <person name="Koren S."/>
            <person name="Silverstein K.A.T."/>
            <person name="Beckman K.B."/>
            <person name="Gohl D.M."/>
        </authorList>
    </citation>
    <scope>NUCLEOTIDE SEQUENCE</scope>
    <source>
        <strain evidence="4">Duluth1</strain>
        <tissue evidence="4">Whole animal</tissue>
    </source>
</reference>
<dbReference type="PANTHER" id="PTHR33223:SF6">
    <property type="entry name" value="CCHC-TYPE DOMAIN-CONTAINING PROTEIN"/>
    <property type="match status" value="1"/>
</dbReference>
<feature type="domain" description="CCHC-type" evidence="3">
    <location>
        <begin position="409"/>
        <end position="425"/>
    </location>
</feature>
<evidence type="ECO:0000256" key="2">
    <source>
        <dbReference type="SAM" id="MobiDB-lite"/>
    </source>
</evidence>
<feature type="region of interest" description="Disordered" evidence="2">
    <location>
        <begin position="298"/>
        <end position="329"/>
    </location>
</feature>
<dbReference type="SMART" id="SM00343">
    <property type="entry name" value="ZnF_C2HC"/>
    <property type="match status" value="1"/>
</dbReference>
<accession>A0A9D4GJS4</accession>
<reference evidence="4" key="2">
    <citation type="submission" date="2020-11" db="EMBL/GenBank/DDBJ databases">
        <authorList>
            <person name="McCartney M.A."/>
            <person name="Auch B."/>
            <person name="Kono T."/>
            <person name="Mallez S."/>
            <person name="Becker A."/>
            <person name="Gohl D.M."/>
            <person name="Silverstein K.A.T."/>
            <person name="Koren S."/>
            <person name="Bechman K.B."/>
            <person name="Herman A."/>
            <person name="Abrahante J.E."/>
            <person name="Garbe J."/>
        </authorList>
    </citation>
    <scope>NUCLEOTIDE SEQUENCE</scope>
    <source>
        <strain evidence="4">Duluth1</strain>
        <tissue evidence="4">Whole animal</tissue>
    </source>
</reference>
<feature type="compositionally biased region" description="Acidic residues" evidence="2">
    <location>
        <begin position="315"/>
        <end position="329"/>
    </location>
</feature>
<dbReference type="InterPro" id="IPR005162">
    <property type="entry name" value="Retrotrans_gag_dom"/>
</dbReference>
<keyword evidence="1" id="KW-0863">Zinc-finger</keyword>
<feature type="compositionally biased region" description="Basic and acidic residues" evidence="2">
    <location>
        <begin position="343"/>
        <end position="357"/>
    </location>
</feature>
<dbReference type="PROSITE" id="PS50158">
    <property type="entry name" value="ZF_CCHC"/>
    <property type="match status" value="1"/>
</dbReference>
<keyword evidence="1" id="KW-0862">Zinc</keyword>
<feature type="compositionally biased region" description="Polar residues" evidence="2">
    <location>
        <begin position="439"/>
        <end position="482"/>
    </location>
</feature>